<dbReference type="Pfam" id="PF03704">
    <property type="entry name" value="BTAD"/>
    <property type="match status" value="1"/>
</dbReference>
<dbReference type="InterPro" id="IPR059106">
    <property type="entry name" value="WHD_MalT"/>
</dbReference>
<dbReference type="STRING" id="617002.SAMN05660653_01590"/>
<gene>
    <name evidence="2" type="ORF">SAMN05660653_01590</name>
</gene>
<dbReference type="InterPro" id="IPR016032">
    <property type="entry name" value="Sig_transdc_resp-reg_C-effctor"/>
</dbReference>
<dbReference type="Proteomes" id="UP000198771">
    <property type="component" value="Unassembled WGS sequence"/>
</dbReference>
<evidence type="ECO:0000313" key="2">
    <source>
        <dbReference type="EMBL" id="SDB33242.1"/>
    </source>
</evidence>
<dbReference type="OrthoDB" id="223734at2"/>
<dbReference type="InterPro" id="IPR051677">
    <property type="entry name" value="AfsR-DnrI-RedD_regulator"/>
</dbReference>
<proteinExistence type="predicted"/>
<reference evidence="2 3" key="1">
    <citation type="submission" date="2016-10" db="EMBL/GenBank/DDBJ databases">
        <authorList>
            <person name="de Groot N.N."/>
        </authorList>
    </citation>
    <scope>NUCLEOTIDE SEQUENCE [LARGE SCALE GENOMIC DNA]</scope>
    <source>
        <strain evidence="2 3">ASO4-2</strain>
    </source>
</reference>
<dbReference type="PANTHER" id="PTHR35807:SF2">
    <property type="entry name" value="TRANSCRIPTIONAL ACTIVATOR DOMAIN"/>
    <property type="match status" value="1"/>
</dbReference>
<dbReference type="SUPFAM" id="SSF52540">
    <property type="entry name" value="P-loop containing nucleoside triphosphate hydrolases"/>
    <property type="match status" value="1"/>
</dbReference>
<dbReference type="SUPFAM" id="SSF48452">
    <property type="entry name" value="TPR-like"/>
    <property type="match status" value="2"/>
</dbReference>
<dbReference type="InterPro" id="IPR036388">
    <property type="entry name" value="WH-like_DNA-bd_sf"/>
</dbReference>
<dbReference type="GO" id="GO:0003677">
    <property type="term" value="F:DNA binding"/>
    <property type="evidence" value="ECO:0007669"/>
    <property type="project" value="InterPro"/>
</dbReference>
<evidence type="ECO:0000259" key="1">
    <source>
        <dbReference type="SMART" id="SM01043"/>
    </source>
</evidence>
<accession>A0A1G6CKH2</accession>
<organism evidence="2 3">
    <name type="scientific">Desulfonatronum thiosulfatophilum</name>
    <dbReference type="NCBI Taxonomy" id="617002"/>
    <lineage>
        <taxon>Bacteria</taxon>
        <taxon>Pseudomonadati</taxon>
        <taxon>Thermodesulfobacteriota</taxon>
        <taxon>Desulfovibrionia</taxon>
        <taxon>Desulfovibrionales</taxon>
        <taxon>Desulfonatronaceae</taxon>
        <taxon>Desulfonatronum</taxon>
    </lineage>
</organism>
<dbReference type="RefSeq" id="WP_092119717.1">
    <property type="nucleotide sequence ID" value="NZ_FMXO01000008.1"/>
</dbReference>
<dbReference type="Gene3D" id="3.40.50.300">
    <property type="entry name" value="P-loop containing nucleotide triphosphate hydrolases"/>
    <property type="match status" value="1"/>
</dbReference>
<dbReference type="SUPFAM" id="SSF46894">
    <property type="entry name" value="C-terminal effector domain of the bipartite response regulators"/>
    <property type="match status" value="1"/>
</dbReference>
<dbReference type="AlphaFoldDB" id="A0A1G6CKH2"/>
<dbReference type="Gene3D" id="1.25.40.10">
    <property type="entry name" value="Tetratricopeptide repeat domain"/>
    <property type="match status" value="2"/>
</dbReference>
<dbReference type="GO" id="GO:0006355">
    <property type="term" value="P:regulation of DNA-templated transcription"/>
    <property type="evidence" value="ECO:0007669"/>
    <property type="project" value="InterPro"/>
</dbReference>
<evidence type="ECO:0000313" key="3">
    <source>
        <dbReference type="Proteomes" id="UP000198771"/>
    </source>
</evidence>
<sequence length="1081" mass="124156">MQISFARFIPPEIGTLVVRQRLFDCLDEASSRPIIWISSPPGSGKTVLVASYVLERQQPLIWYQMDESDIEPAVFFSRLAQASTSVLADEHVNLPSLQPLQVKDLSSFTDHFFKQLAQRLPENCFLVLDNYQVEMDSRVHKRILEAIAVLPGGCRTLITSRKQAPRHSVRMLVERKMSFLDWHDLRFTLEESKALLGSEKFSNEVYDQLHEKTDGWAAGLVLLGESLRRGGSIVGASPWMPMRDVFDYLDVELFDKLTPELRDFLVRTSFLRTMTPDMAKAMSGSDHAEAILMQLFRNNRFTFRRVSPHFEFEYHPLFTLYLQSIAENEYSAEELSILRCRAAEILESSGRIMDAADLWLAAGAAERLERLILEHADQMTHQGRFQTLEKWITDLPADALDQEPWLVYWLGICRQIVDPEGSRKEFRKAFEMFRQRRDENGLLAAWCGAVDTFMYDWSDFLSLGEWISLLETLLDTGLEVPPTELGVRAASCMVAALVYQHPQQSRKIQQWLEVALRPNSRCSAGYIHLHTRFHAAYHAMWMGDLTRLRIINENVQQVMGNPDVPMVHVLNAKCLEAMVHNLCFAQGDQALKVVKEGLQLARRHDLNIWHFMLYGQGVFAALTVGDVSTADKYLAQMERIASRNKRFARGQYHYMAASYHLYRGNFLLAAQDAGKALRIAEETGARFAYPFFALSKAQTCHEIEEVDERDRLMESLKDFIDESGSRLLEYMWLLCAAHFALDQDQTDKALRLLIKGFNLGRREGYVNMFWQWRPKMVARLCMVALQKNIETEYAKLLIRRRNLFPESPPLEVSIWPWLLRLHTLGRFELIREGDVIHFSGKLQRRPLDLLKILTINEDKGVSEDELCDMLWPDSDGDRAHSSLTTTVSRLRGLLGCHESIVVSNARISLNARLCWADAWAFVHLCKQIAKLEQEFGAACTKPLRNGDTARLFLLAQQALDLYQGHFLPDDLAHSWTIPVRERLRGKFYDLVAIVGDVLELSDNWSSARRVYLQALEVDELHEDFNGRAIRCAHLLDRAGEARSLFHRYRERLKTELGLNVSPELQSLVRKLGVDDAQDSSR</sequence>
<dbReference type="EMBL" id="FMXO01000008">
    <property type="protein sequence ID" value="SDB33242.1"/>
    <property type="molecule type" value="Genomic_DNA"/>
</dbReference>
<keyword evidence="3" id="KW-1185">Reference proteome</keyword>
<dbReference type="InterPro" id="IPR005158">
    <property type="entry name" value="BTAD"/>
</dbReference>
<dbReference type="InterPro" id="IPR027417">
    <property type="entry name" value="P-loop_NTPase"/>
</dbReference>
<name>A0A1G6CKH2_9BACT</name>
<dbReference type="SMART" id="SM01043">
    <property type="entry name" value="BTAD"/>
    <property type="match status" value="1"/>
</dbReference>
<dbReference type="Gene3D" id="1.10.10.10">
    <property type="entry name" value="Winged helix-like DNA-binding domain superfamily/Winged helix DNA-binding domain"/>
    <property type="match status" value="1"/>
</dbReference>
<dbReference type="PANTHER" id="PTHR35807">
    <property type="entry name" value="TRANSCRIPTIONAL REGULATOR REDD-RELATED"/>
    <property type="match status" value="1"/>
</dbReference>
<feature type="domain" description="Bacterial transcriptional activator" evidence="1">
    <location>
        <begin position="916"/>
        <end position="1072"/>
    </location>
</feature>
<dbReference type="InterPro" id="IPR011990">
    <property type="entry name" value="TPR-like_helical_dom_sf"/>
</dbReference>
<protein>
    <submittedName>
        <fullName evidence="2">Transcriptional regulatory protein, C terminal</fullName>
    </submittedName>
</protein>
<dbReference type="Pfam" id="PF25873">
    <property type="entry name" value="WHD_MalT"/>
    <property type="match status" value="1"/>
</dbReference>